<evidence type="ECO:0000313" key="5">
    <source>
        <dbReference type="EMBL" id="MQS75128.1"/>
    </source>
</evidence>
<evidence type="ECO:0000256" key="3">
    <source>
        <dbReference type="ARBA" id="ARBA00023163"/>
    </source>
</evidence>
<evidence type="ECO:0000259" key="4">
    <source>
        <dbReference type="PROSITE" id="PS01124"/>
    </source>
</evidence>
<dbReference type="InterPro" id="IPR009057">
    <property type="entry name" value="Homeodomain-like_sf"/>
</dbReference>
<dbReference type="PANTHER" id="PTHR43280">
    <property type="entry name" value="ARAC-FAMILY TRANSCRIPTIONAL REGULATOR"/>
    <property type="match status" value="1"/>
</dbReference>
<name>A0A5P0ZXV4_9LACO</name>
<evidence type="ECO:0000313" key="7">
    <source>
        <dbReference type="Proteomes" id="UP000371423"/>
    </source>
</evidence>
<dbReference type="AlphaFoldDB" id="A0A5P0ZXV4"/>
<keyword evidence="1" id="KW-0805">Transcription regulation</keyword>
<dbReference type="Gene3D" id="2.60.120.10">
    <property type="entry name" value="Jelly Rolls"/>
    <property type="match status" value="1"/>
</dbReference>
<dbReference type="SUPFAM" id="SSF46689">
    <property type="entry name" value="Homeodomain-like"/>
    <property type="match status" value="2"/>
</dbReference>
<dbReference type="Proteomes" id="UP000371423">
    <property type="component" value="Unassembled WGS sequence"/>
</dbReference>
<comment type="caution">
    <text evidence="6">The sequence shown here is derived from an EMBL/GenBank/DDBJ whole genome shotgun (WGS) entry which is preliminary data.</text>
</comment>
<feature type="domain" description="HTH araC/xylS-type" evidence="4">
    <location>
        <begin position="173"/>
        <end position="271"/>
    </location>
</feature>
<dbReference type="SUPFAM" id="SSF51182">
    <property type="entry name" value="RmlC-like cupins"/>
    <property type="match status" value="1"/>
</dbReference>
<accession>A0A5P0ZXV4</accession>
<evidence type="ECO:0000256" key="1">
    <source>
        <dbReference type="ARBA" id="ARBA00023015"/>
    </source>
</evidence>
<dbReference type="Proteomes" id="UP000414364">
    <property type="component" value="Unassembled WGS sequence"/>
</dbReference>
<dbReference type="PROSITE" id="PS01124">
    <property type="entry name" value="HTH_ARAC_FAMILY_2"/>
    <property type="match status" value="1"/>
</dbReference>
<dbReference type="InterPro" id="IPR014710">
    <property type="entry name" value="RmlC-like_jellyroll"/>
</dbReference>
<evidence type="ECO:0000256" key="2">
    <source>
        <dbReference type="ARBA" id="ARBA00023125"/>
    </source>
</evidence>
<dbReference type="InterPro" id="IPR018060">
    <property type="entry name" value="HTH_AraC"/>
</dbReference>
<gene>
    <name evidence="6" type="ORF">FHL05_07510</name>
    <name evidence="5" type="ORF">FHL06_01780</name>
</gene>
<dbReference type="PANTHER" id="PTHR43280:SF2">
    <property type="entry name" value="HTH-TYPE TRANSCRIPTIONAL REGULATOR EXSA"/>
    <property type="match status" value="1"/>
</dbReference>
<dbReference type="OrthoDB" id="2211832at2"/>
<sequence>MYRHEQVLTNKIPVKLVVHTKNIEAQTVLRHWHLAVEIDYIVDGAAKFVVSGEEIIVQSGDLVVINSNEIHSVQPLGVKQNTLSLTFLLPYEFLKKEISQLDGLWLISPNSKEKTIVEKHLYQYFKDTKLSKNKNLFLKRDIYQILLDLVNYLATKRQNRPNIVTPPILNKLSKVITFIDQHSNEKLSVSKIAHNVHLSEGYLSRVFKKQMGTSIMKYVNLVRLIKAFEMLTNTNKTIDSISDLVGFPNPKAFRMLFQKSYQKTPGKYRLDLKRSVID</sequence>
<protein>
    <submittedName>
        <fullName evidence="6">Helix-turn-helix domain-containing protein</fullName>
    </submittedName>
</protein>
<dbReference type="GO" id="GO:0043565">
    <property type="term" value="F:sequence-specific DNA binding"/>
    <property type="evidence" value="ECO:0007669"/>
    <property type="project" value="InterPro"/>
</dbReference>
<keyword evidence="3" id="KW-0804">Transcription</keyword>
<dbReference type="Gene3D" id="1.10.10.60">
    <property type="entry name" value="Homeodomain-like"/>
    <property type="match status" value="2"/>
</dbReference>
<dbReference type="EMBL" id="VDFP01000002">
    <property type="protein sequence ID" value="MQS75128.1"/>
    <property type="molecule type" value="Genomic_DNA"/>
</dbReference>
<dbReference type="SMART" id="SM00342">
    <property type="entry name" value="HTH_ARAC"/>
    <property type="match status" value="1"/>
</dbReference>
<keyword evidence="2" id="KW-0238">DNA-binding</keyword>
<keyword evidence="7" id="KW-1185">Reference proteome</keyword>
<evidence type="ECO:0000313" key="8">
    <source>
        <dbReference type="Proteomes" id="UP000414364"/>
    </source>
</evidence>
<dbReference type="Pfam" id="PF02311">
    <property type="entry name" value="AraC_binding"/>
    <property type="match status" value="1"/>
</dbReference>
<dbReference type="GO" id="GO:0003700">
    <property type="term" value="F:DNA-binding transcription factor activity"/>
    <property type="evidence" value="ECO:0007669"/>
    <property type="project" value="InterPro"/>
</dbReference>
<dbReference type="RefSeq" id="WP_153384539.1">
    <property type="nucleotide sequence ID" value="NZ_VDFO01000025.1"/>
</dbReference>
<evidence type="ECO:0000313" key="6">
    <source>
        <dbReference type="EMBL" id="MQS97735.1"/>
    </source>
</evidence>
<reference evidence="7 8" key="1">
    <citation type="journal article" date="2019" name="Syst. Appl. Microbiol.">
        <title>Polyphasic characterization of two novel Lactobacillus spp. isolated from blown salami packages: Description of Lactobacillus halodurans sp. nov. and Lactobacillus salsicarnum sp. nov.</title>
        <authorList>
            <person name="Schuster J.A."/>
            <person name="Klingl A."/>
            <person name="Vogel R.F."/>
            <person name="Ehrmann M.A."/>
        </authorList>
    </citation>
    <scope>NUCLEOTIDE SEQUENCE [LARGE SCALE GENOMIC DNA]</scope>
    <source>
        <strain evidence="6 7">TMW 1.1920</strain>
        <strain evidence="5 8">TMW 1.2172</strain>
    </source>
</reference>
<dbReference type="InterPro" id="IPR011051">
    <property type="entry name" value="RmlC_Cupin_sf"/>
</dbReference>
<organism evidence="6 7">
    <name type="scientific">Companilactobacillus halodurans</name>
    <dbReference type="NCBI Taxonomy" id="2584183"/>
    <lineage>
        <taxon>Bacteria</taxon>
        <taxon>Bacillati</taxon>
        <taxon>Bacillota</taxon>
        <taxon>Bacilli</taxon>
        <taxon>Lactobacillales</taxon>
        <taxon>Lactobacillaceae</taxon>
        <taxon>Companilactobacillus</taxon>
    </lineage>
</organism>
<proteinExistence type="predicted"/>
<dbReference type="InterPro" id="IPR003313">
    <property type="entry name" value="AraC-bd"/>
</dbReference>
<dbReference type="Pfam" id="PF12833">
    <property type="entry name" value="HTH_18"/>
    <property type="match status" value="1"/>
</dbReference>
<dbReference type="EMBL" id="VDFO01000025">
    <property type="protein sequence ID" value="MQS97735.1"/>
    <property type="molecule type" value="Genomic_DNA"/>
</dbReference>